<proteinExistence type="predicted"/>
<evidence type="ECO:0000313" key="3">
    <source>
        <dbReference type="Proteomes" id="UP000266178"/>
    </source>
</evidence>
<sequence>MSVEERLASLGLQLPRISPPPSVQMRFARRSGNLLYLSGNGPMRDGRPVLVGKLGRELSLEQGYQAARLTALNLLAVIKAELGDLEPIRFVKSLGFVNSAPGFNQQPAVLNGFADLIVELYGEERGLHARSAVGMAELPWDIPVEIETIVEIVG</sequence>
<dbReference type="SUPFAM" id="SSF55298">
    <property type="entry name" value="YjgF-like"/>
    <property type="match status" value="1"/>
</dbReference>
<dbReference type="InterPro" id="IPR035959">
    <property type="entry name" value="RutC-like_sf"/>
</dbReference>
<organism evidence="2 3">
    <name type="scientific">Meiothermus granaticius NBRC 107808</name>
    <dbReference type="NCBI Taxonomy" id="1227551"/>
    <lineage>
        <taxon>Bacteria</taxon>
        <taxon>Thermotogati</taxon>
        <taxon>Deinococcota</taxon>
        <taxon>Deinococci</taxon>
        <taxon>Thermales</taxon>
        <taxon>Thermaceae</taxon>
        <taxon>Meiothermus</taxon>
    </lineage>
</organism>
<evidence type="ECO:0000259" key="1">
    <source>
        <dbReference type="Pfam" id="PF14588"/>
    </source>
</evidence>
<dbReference type="OrthoDB" id="9806350at2"/>
<dbReference type="RefSeq" id="WP_119358330.1">
    <property type="nucleotide sequence ID" value="NZ_BJXM01000008.1"/>
</dbReference>
<feature type="domain" description="Endoribonuclease L-PSP/chorismate mutase-like" evidence="1">
    <location>
        <begin position="4"/>
        <end position="131"/>
    </location>
</feature>
<evidence type="ECO:0000313" key="2">
    <source>
        <dbReference type="EMBL" id="RIH91222.1"/>
    </source>
</evidence>
<dbReference type="Proteomes" id="UP000266178">
    <property type="component" value="Unassembled WGS sequence"/>
</dbReference>
<name>A0A399F8J2_9DEIN</name>
<accession>A0A399F8J2</accession>
<comment type="caution">
    <text evidence="2">The sequence shown here is derived from an EMBL/GenBank/DDBJ whole genome shotgun (WGS) entry which is preliminary data.</text>
</comment>
<dbReference type="EMBL" id="QWLB01000052">
    <property type="protein sequence ID" value="RIH91222.1"/>
    <property type="molecule type" value="Genomic_DNA"/>
</dbReference>
<protein>
    <submittedName>
        <fullName evidence="2">YjgF/chorismate mutase-like, putative endoribonuclease</fullName>
    </submittedName>
</protein>
<dbReference type="Pfam" id="PF14588">
    <property type="entry name" value="YjgF_endoribonc"/>
    <property type="match status" value="1"/>
</dbReference>
<dbReference type="PANTHER" id="PTHR43760:SF1">
    <property type="entry name" value="ENDORIBONUCLEASE L-PSP_CHORISMATE MUTASE-LIKE DOMAIN-CONTAINING PROTEIN"/>
    <property type="match status" value="1"/>
</dbReference>
<dbReference type="CDD" id="cd02199">
    <property type="entry name" value="YjgF_YER057c_UK114_like_1"/>
    <property type="match status" value="1"/>
</dbReference>
<dbReference type="PANTHER" id="PTHR43760">
    <property type="entry name" value="ENDORIBONUCLEASE-RELATED"/>
    <property type="match status" value="1"/>
</dbReference>
<dbReference type="Gene3D" id="3.30.1330.40">
    <property type="entry name" value="RutC-like"/>
    <property type="match status" value="1"/>
</dbReference>
<dbReference type="InterPro" id="IPR013813">
    <property type="entry name" value="Endoribo_LPSP/chorism_mut-like"/>
</dbReference>
<reference evidence="2 3" key="1">
    <citation type="submission" date="2018-08" db="EMBL/GenBank/DDBJ databases">
        <title>Meiothermus granaticius genome AF-68 sequencing project.</title>
        <authorList>
            <person name="Da Costa M.S."/>
            <person name="Albuquerque L."/>
            <person name="Raposo P."/>
            <person name="Froufe H.J.C."/>
            <person name="Barroso C.S."/>
            <person name="Egas C."/>
        </authorList>
    </citation>
    <scope>NUCLEOTIDE SEQUENCE [LARGE SCALE GENOMIC DNA]</scope>
    <source>
        <strain evidence="2 3">AF-68</strain>
    </source>
</reference>
<dbReference type="AlphaFoldDB" id="A0A399F8J2"/>
<gene>
    <name evidence="2" type="ORF">Mgrana_02879</name>
</gene>
<keyword evidence="3" id="KW-1185">Reference proteome</keyword>